<sequence length="57" mass="6305">MQHEEVLDYLVGQPLDAIADLHSPGDFVDDVDRFTGATIRGNKIFSAIQDGLNRGIY</sequence>
<gene>
    <name evidence="1" type="ORF">HNQ41_002500</name>
</gene>
<protein>
    <submittedName>
        <fullName evidence="1">Uncharacterized protein</fullName>
    </submittedName>
</protein>
<reference evidence="1 2" key="1">
    <citation type="submission" date="2020-08" db="EMBL/GenBank/DDBJ databases">
        <title>Genomic Encyclopedia of Type Strains, Phase IV (KMG-IV): sequencing the most valuable type-strain genomes for metagenomic binning, comparative biology and taxonomic classification.</title>
        <authorList>
            <person name="Goeker M."/>
        </authorList>
    </citation>
    <scope>NUCLEOTIDE SEQUENCE [LARGE SCALE GENOMIC DNA]</scope>
    <source>
        <strain evidence="1 2">DSM 24696</strain>
    </source>
</reference>
<accession>A0A840QS28</accession>
<comment type="caution">
    <text evidence="1">The sequence shown here is derived from an EMBL/GenBank/DDBJ whole genome shotgun (WGS) entry which is preliminary data.</text>
</comment>
<dbReference type="Proteomes" id="UP000551878">
    <property type="component" value="Unassembled WGS sequence"/>
</dbReference>
<evidence type="ECO:0000313" key="1">
    <source>
        <dbReference type="EMBL" id="MBB5174306.1"/>
    </source>
</evidence>
<dbReference type="EMBL" id="JACHHB010000011">
    <property type="protein sequence ID" value="MBB5174306.1"/>
    <property type="molecule type" value="Genomic_DNA"/>
</dbReference>
<evidence type="ECO:0000313" key="2">
    <source>
        <dbReference type="Proteomes" id="UP000551878"/>
    </source>
</evidence>
<name>A0A840QS28_9BACI</name>
<dbReference type="RefSeq" id="WP_184664732.1">
    <property type="nucleotide sequence ID" value="NZ_JACHHB010000011.1"/>
</dbReference>
<keyword evidence="2" id="KW-1185">Reference proteome</keyword>
<organism evidence="1 2">
    <name type="scientific">Texcoconibacillus texcoconensis</name>
    <dbReference type="NCBI Taxonomy" id="1095777"/>
    <lineage>
        <taxon>Bacteria</taxon>
        <taxon>Bacillati</taxon>
        <taxon>Bacillota</taxon>
        <taxon>Bacilli</taxon>
        <taxon>Bacillales</taxon>
        <taxon>Bacillaceae</taxon>
        <taxon>Texcoconibacillus</taxon>
    </lineage>
</organism>
<dbReference type="AlphaFoldDB" id="A0A840QS28"/>
<proteinExistence type="predicted"/>